<dbReference type="InterPro" id="IPR023213">
    <property type="entry name" value="CAT-like_dom_sf"/>
</dbReference>
<dbReference type="Gene3D" id="3.10.129.110">
    <property type="entry name" value="Polyketide synthase dehydratase"/>
    <property type="match status" value="1"/>
</dbReference>
<dbReference type="Gene3D" id="3.40.50.150">
    <property type="entry name" value="Vaccinia Virus protein VP39"/>
    <property type="match status" value="1"/>
</dbReference>
<dbReference type="InterPro" id="IPR013217">
    <property type="entry name" value="Methyltransf_12"/>
</dbReference>
<dbReference type="PROSITE" id="PS00012">
    <property type="entry name" value="PHOSPHOPANTETHEINE"/>
    <property type="match status" value="2"/>
</dbReference>
<feature type="domain" description="PKS/mFAS DH" evidence="15">
    <location>
        <begin position="934"/>
        <end position="1228"/>
    </location>
</feature>
<dbReference type="Pfam" id="PF00109">
    <property type="entry name" value="ketoacyl-synt"/>
    <property type="match status" value="1"/>
</dbReference>
<feature type="region of interest" description="Disordered" evidence="12">
    <location>
        <begin position="2484"/>
        <end position="2514"/>
    </location>
</feature>
<dbReference type="InterPro" id="IPR045851">
    <property type="entry name" value="AMP-bd_C_sf"/>
</dbReference>
<feature type="domain" description="Carrier" evidence="13">
    <location>
        <begin position="3497"/>
        <end position="3576"/>
    </location>
</feature>
<dbReference type="InterPro" id="IPR006162">
    <property type="entry name" value="Ppantetheine_attach_site"/>
</dbReference>
<dbReference type="InterPro" id="IPR032821">
    <property type="entry name" value="PKS_assoc"/>
</dbReference>
<dbReference type="Pfam" id="PF02801">
    <property type="entry name" value="Ketoacyl-synt_C"/>
    <property type="match status" value="1"/>
</dbReference>
<evidence type="ECO:0000256" key="5">
    <source>
        <dbReference type="ARBA" id="ARBA00022603"/>
    </source>
</evidence>
<dbReference type="PROSITE" id="PS52004">
    <property type="entry name" value="KS3_2"/>
    <property type="match status" value="1"/>
</dbReference>
<evidence type="ECO:0000256" key="12">
    <source>
        <dbReference type="SAM" id="MobiDB-lite"/>
    </source>
</evidence>
<dbReference type="Gene3D" id="1.10.1200.10">
    <property type="entry name" value="ACP-like"/>
    <property type="match status" value="2"/>
</dbReference>
<evidence type="ECO:0000256" key="4">
    <source>
        <dbReference type="ARBA" id="ARBA00022598"/>
    </source>
</evidence>
<dbReference type="PANTHER" id="PTHR43775:SF20">
    <property type="entry name" value="HYBRID PKS-NRPS SYNTHETASE APDA"/>
    <property type="match status" value="1"/>
</dbReference>
<dbReference type="InterPro" id="IPR050091">
    <property type="entry name" value="PKS_NRPS_Biosynth_Enz"/>
</dbReference>
<dbReference type="Gene3D" id="3.40.50.720">
    <property type="entry name" value="NAD(P)-binding Rossmann-like Domain"/>
    <property type="match status" value="2"/>
</dbReference>
<evidence type="ECO:0000259" key="14">
    <source>
        <dbReference type="PROSITE" id="PS52004"/>
    </source>
</evidence>
<dbReference type="GO" id="GO:0008168">
    <property type="term" value="F:methyltransferase activity"/>
    <property type="evidence" value="ECO:0007669"/>
    <property type="project" value="UniProtKB-KW"/>
</dbReference>
<dbReference type="Pfam" id="PF08659">
    <property type="entry name" value="KR"/>
    <property type="match status" value="1"/>
</dbReference>
<reference evidence="16" key="1">
    <citation type="submission" date="2015-11" db="EMBL/GenBank/DDBJ databases">
        <title>Insights into natural products biosynthesis from analysis of 490 polyketide synthases from Fusarium.</title>
        <authorList>
            <person name="Brown D.W."/>
            <person name="Proctor R.H."/>
        </authorList>
    </citation>
    <scope>NUCLEOTIDE SEQUENCE</scope>
    <source>
        <strain evidence="16">NRRL 06979</strain>
    </source>
</reference>
<dbReference type="EMBL" id="KU180094">
    <property type="protein sequence ID" value="ALQ32957.1"/>
    <property type="molecule type" value="mRNA"/>
</dbReference>
<dbReference type="PANTHER" id="PTHR43775">
    <property type="entry name" value="FATTY ACID SYNTHASE"/>
    <property type="match status" value="1"/>
</dbReference>
<feature type="domain" description="Carrier" evidence="13">
    <location>
        <begin position="2370"/>
        <end position="2447"/>
    </location>
</feature>
<dbReference type="PROSITE" id="PS50075">
    <property type="entry name" value="CARRIER"/>
    <property type="match status" value="2"/>
</dbReference>
<dbReference type="SUPFAM" id="SSF51735">
    <property type="entry name" value="NAD(P)-binding Rossmann-fold domains"/>
    <property type="match status" value="2"/>
</dbReference>
<evidence type="ECO:0000256" key="10">
    <source>
        <dbReference type="ARBA" id="ARBA00029443"/>
    </source>
</evidence>
<keyword evidence="6" id="KW-0808">Transferase</keyword>
<feature type="region of interest" description="C-terminal hotdog fold" evidence="11">
    <location>
        <begin position="1082"/>
        <end position="1228"/>
    </location>
</feature>
<dbReference type="PROSITE" id="PS00606">
    <property type="entry name" value="KS3_1"/>
    <property type="match status" value="1"/>
</dbReference>
<dbReference type="InterPro" id="IPR057326">
    <property type="entry name" value="KR_dom"/>
</dbReference>
<feature type="active site" description="Proton donor; for dehydratase activity" evidence="11">
    <location>
        <position position="1139"/>
    </location>
</feature>
<gene>
    <name evidence="16" type="ORF">Fsc_135</name>
</gene>
<keyword evidence="5" id="KW-0489">Methyltransferase</keyword>
<dbReference type="Pfam" id="PF14765">
    <property type="entry name" value="PS-DH"/>
    <property type="match status" value="1"/>
</dbReference>
<dbReference type="GO" id="GO:0004315">
    <property type="term" value="F:3-oxoacyl-[acyl-carrier-protein] synthase activity"/>
    <property type="evidence" value="ECO:0007669"/>
    <property type="project" value="InterPro"/>
</dbReference>
<keyword evidence="2" id="KW-0596">Phosphopantetheine</keyword>
<dbReference type="Gene3D" id="3.30.300.30">
    <property type="match status" value="1"/>
</dbReference>
<feature type="compositionally biased region" description="Polar residues" evidence="12">
    <location>
        <begin position="2491"/>
        <end position="2503"/>
    </location>
</feature>
<dbReference type="InterPro" id="IPR036736">
    <property type="entry name" value="ACP-like_sf"/>
</dbReference>
<dbReference type="Gene3D" id="3.40.47.10">
    <property type="match status" value="1"/>
</dbReference>
<dbReference type="Pfam" id="PF00501">
    <property type="entry name" value="AMP-binding"/>
    <property type="match status" value="1"/>
</dbReference>
<dbReference type="PROSITE" id="PS00455">
    <property type="entry name" value="AMP_BINDING"/>
    <property type="match status" value="1"/>
</dbReference>
<dbReference type="Pfam" id="PF08242">
    <property type="entry name" value="Methyltransf_12"/>
    <property type="match status" value="1"/>
</dbReference>
<dbReference type="InterPro" id="IPR029063">
    <property type="entry name" value="SAM-dependent_MTases_sf"/>
</dbReference>
<dbReference type="InterPro" id="IPR036291">
    <property type="entry name" value="NAD(P)-bd_dom_sf"/>
</dbReference>
<dbReference type="InterPro" id="IPR020807">
    <property type="entry name" value="PKS_DH"/>
</dbReference>
<dbReference type="SUPFAM" id="SSF53901">
    <property type="entry name" value="Thiolase-like"/>
    <property type="match status" value="1"/>
</dbReference>
<dbReference type="GO" id="GO:0032259">
    <property type="term" value="P:methylation"/>
    <property type="evidence" value="ECO:0007669"/>
    <property type="project" value="UniProtKB-KW"/>
</dbReference>
<evidence type="ECO:0000256" key="1">
    <source>
        <dbReference type="ARBA" id="ARBA00004685"/>
    </source>
</evidence>
<dbReference type="GO" id="GO:0031177">
    <property type="term" value="F:phosphopantetheine binding"/>
    <property type="evidence" value="ECO:0007669"/>
    <property type="project" value="InterPro"/>
</dbReference>
<dbReference type="InterPro" id="IPR014043">
    <property type="entry name" value="Acyl_transferase_dom"/>
</dbReference>
<dbReference type="FunFam" id="3.40.47.10:FF:000019">
    <property type="entry name" value="Polyketide synthase type I"/>
    <property type="match status" value="1"/>
</dbReference>
<proteinExistence type="evidence at transcript level"/>
<dbReference type="SMART" id="SM00825">
    <property type="entry name" value="PKS_KS"/>
    <property type="match status" value="1"/>
</dbReference>
<evidence type="ECO:0000259" key="13">
    <source>
        <dbReference type="PROSITE" id="PS50075"/>
    </source>
</evidence>
<dbReference type="CDD" id="cd19532">
    <property type="entry name" value="C_PKS-NRPS"/>
    <property type="match status" value="1"/>
</dbReference>
<dbReference type="InterPro" id="IPR014031">
    <property type="entry name" value="Ketoacyl_synth_C"/>
</dbReference>
<dbReference type="GO" id="GO:0016874">
    <property type="term" value="F:ligase activity"/>
    <property type="evidence" value="ECO:0007669"/>
    <property type="project" value="UniProtKB-KW"/>
</dbReference>
<dbReference type="InterPro" id="IPR020841">
    <property type="entry name" value="PKS_Beta-ketoAc_synthase_dom"/>
</dbReference>
<evidence type="ECO:0000256" key="11">
    <source>
        <dbReference type="PROSITE-ProRule" id="PRU01363"/>
    </source>
</evidence>
<dbReference type="GO" id="GO:0004312">
    <property type="term" value="F:fatty acid synthase activity"/>
    <property type="evidence" value="ECO:0007669"/>
    <property type="project" value="TreeGrafter"/>
</dbReference>
<dbReference type="InterPro" id="IPR049552">
    <property type="entry name" value="PKS_DH_N"/>
</dbReference>
<dbReference type="InterPro" id="IPR020806">
    <property type="entry name" value="PKS_PP-bd"/>
</dbReference>
<dbReference type="GO" id="GO:0006633">
    <property type="term" value="P:fatty acid biosynthetic process"/>
    <property type="evidence" value="ECO:0007669"/>
    <property type="project" value="InterPro"/>
</dbReference>
<keyword evidence="3" id="KW-0597">Phosphoprotein</keyword>
<dbReference type="InterPro" id="IPR016036">
    <property type="entry name" value="Malonyl_transacylase_ACP-bd"/>
</dbReference>
<dbReference type="SMART" id="SM00827">
    <property type="entry name" value="PKS_AT"/>
    <property type="match status" value="1"/>
</dbReference>
<dbReference type="InterPro" id="IPR013968">
    <property type="entry name" value="PKS_KR"/>
</dbReference>
<dbReference type="CDD" id="cd00833">
    <property type="entry name" value="PKS"/>
    <property type="match status" value="1"/>
</dbReference>
<dbReference type="InterPro" id="IPR016035">
    <property type="entry name" value="Acyl_Trfase/lysoPLipase"/>
</dbReference>
<dbReference type="SUPFAM" id="SSF47336">
    <property type="entry name" value="ACP-like"/>
    <property type="match status" value="2"/>
</dbReference>
<dbReference type="Gene3D" id="3.40.50.12780">
    <property type="entry name" value="N-terminal domain of ligase-like"/>
    <property type="match status" value="1"/>
</dbReference>
<dbReference type="Pfam" id="PF00550">
    <property type="entry name" value="PP-binding"/>
    <property type="match status" value="2"/>
</dbReference>
<dbReference type="Pfam" id="PF00668">
    <property type="entry name" value="Condensation"/>
    <property type="match status" value="1"/>
</dbReference>
<name>A0A0U2JSK7_9HYPO</name>
<evidence type="ECO:0000256" key="3">
    <source>
        <dbReference type="ARBA" id="ARBA00022553"/>
    </source>
</evidence>
<organism evidence="16">
    <name type="scientific">Fusarium scirpi</name>
    <dbReference type="NCBI Taxonomy" id="2211609"/>
    <lineage>
        <taxon>Eukaryota</taxon>
        <taxon>Fungi</taxon>
        <taxon>Dikarya</taxon>
        <taxon>Ascomycota</taxon>
        <taxon>Pezizomycotina</taxon>
        <taxon>Sordariomycetes</taxon>
        <taxon>Hypocreomycetidae</taxon>
        <taxon>Hypocreales</taxon>
        <taxon>Nectriaceae</taxon>
        <taxon>Fusarium</taxon>
        <taxon>Fusarium incarnatum-equiseti species complex</taxon>
    </lineage>
</organism>
<dbReference type="InterPro" id="IPR042099">
    <property type="entry name" value="ANL_N_sf"/>
</dbReference>
<dbReference type="InterPro" id="IPR009081">
    <property type="entry name" value="PP-bd_ACP"/>
</dbReference>
<feature type="active site" description="Proton acceptor; for dehydratase activity" evidence="11">
    <location>
        <position position="966"/>
    </location>
</feature>
<dbReference type="SMART" id="SM00822">
    <property type="entry name" value="PKS_KR"/>
    <property type="match status" value="1"/>
</dbReference>
<evidence type="ECO:0000256" key="9">
    <source>
        <dbReference type="ARBA" id="ARBA00023268"/>
    </source>
</evidence>
<dbReference type="PROSITE" id="PS52019">
    <property type="entry name" value="PKS_MFAS_DH"/>
    <property type="match status" value="1"/>
</dbReference>
<dbReference type="InterPro" id="IPR001227">
    <property type="entry name" value="Ac_transferase_dom_sf"/>
</dbReference>
<evidence type="ECO:0000259" key="15">
    <source>
        <dbReference type="PROSITE" id="PS52019"/>
    </source>
</evidence>
<dbReference type="InterPro" id="IPR049551">
    <property type="entry name" value="PKS_DH_C"/>
</dbReference>
<dbReference type="SUPFAM" id="SSF56801">
    <property type="entry name" value="Acetyl-CoA synthetase-like"/>
    <property type="match status" value="1"/>
</dbReference>
<dbReference type="InterPro" id="IPR014030">
    <property type="entry name" value="Ketoacyl_synth_N"/>
</dbReference>
<keyword evidence="8" id="KW-0560">Oxidoreductase</keyword>
<evidence type="ECO:0000256" key="7">
    <source>
        <dbReference type="ARBA" id="ARBA00022737"/>
    </source>
</evidence>
<feature type="region of interest" description="N-terminal hotdog fold" evidence="11">
    <location>
        <begin position="934"/>
        <end position="1067"/>
    </location>
</feature>
<dbReference type="Pfam" id="PF16197">
    <property type="entry name" value="KAsynt_C_assoc"/>
    <property type="match status" value="1"/>
</dbReference>
<dbReference type="GO" id="GO:0016491">
    <property type="term" value="F:oxidoreductase activity"/>
    <property type="evidence" value="ECO:0007669"/>
    <property type="project" value="UniProtKB-KW"/>
</dbReference>
<dbReference type="InterPro" id="IPR042104">
    <property type="entry name" value="PKS_dehydratase_sf"/>
</dbReference>
<protein>
    <submittedName>
        <fullName evidence="16">Putative polyketide synthase</fullName>
    </submittedName>
</protein>
<comment type="pathway">
    <text evidence="1">Mycotoxin biosynthesis.</text>
</comment>
<dbReference type="InterPro" id="IPR020845">
    <property type="entry name" value="AMP-binding_CS"/>
</dbReference>
<dbReference type="InterPro" id="IPR016039">
    <property type="entry name" value="Thiolase-like"/>
</dbReference>
<dbReference type="SUPFAM" id="SSF55048">
    <property type="entry name" value="Probable ACP-binding domain of malonyl-CoA ACP transacylase"/>
    <property type="match status" value="1"/>
</dbReference>
<sequence length="3924" mass="431920">MDNRSYPKEPIAIIGTSCRFPGDANTPSKLWDLLCEKRDVQSPIPKQRFNADAFYSSNGDKNGCTDVKKAYLLSEDIRVFDASFFRINPREAEAMDPQQRLLLEAVYEATEAAGLPMEDLKGSDTAVYVGSMTGDYHELLMRDPQDMPKYMATGTARSILSNRISYLFDWKGPSMTIDTACSSSLVAVYDAVMALRNGVSRIACVGGANLILGPEMMISESKLHMLSPTGRSRMWDASANGYARGEGVAAIMMKTLSQALKDGDHIEGIIREIGVNSDGRTNGITLPSPDAQKALIRQTYKNAGLDIFKDRCQFFEAHGTGTPAGDPLEARAIHEAFFREGDIITEPMYVGSVKTAIGHLEGCAGLAGLIKALEAVKRGIIPPNQLFENLNPAVKPYASNLVIPIEAKPWPSLAPGLFRRASVNSFGFGGTNAHAIIEQFDNIQKTGPKAEIIPCPLIISANSDLSLRSQIRCLATALDEADDSQVHSIVFTLAHRRSQLPIRAFFSGHGLSSLQQKLKSATADDAVLPVASQDVPLGQEPRILGVFTGQGAQWPTMGREILKSSSFARTLMKSLEESLASLPEPPAWNLTEQIMADKETSRLSEAAVSQPLCTAVQLMVVELLRKAGIKFCCVIGHSSGEITAAYAAGFLSASDAIRVAYLRGVCAKLAGGENGAKGAMMAVGLSFEEASAFCEERFSGLIDVAASNAPTSTTLSGDKGSIDEAKALLDEQGTFARVLKVDTAYHSHHMHPCAQSYLDMLQAAKIKTLSGDDSCEWYSSVLGERISASLHSDALSGEYWVENMINPVLFSVASELVAGSTLPCHVALEVGPHPALKGPFNQTYKRATGSQLPYQGTLTRNVHDVEALSDSLGFLWSRIDKSSVDFITYAKAFSTSSDTSLAVDLPAYAWDHTQSFWRESRKSLKFRQRAHSPHPLLGTRSVEDPADSMRWLNYLRLDDVPWLEGHKVEGNVVFPAAGYLVMALEAARAIDQTKEIQLIHLSDVHILSAIQLSQESQATETVFSLEVEQNQSDFVTGRWTLSTPLNGRDDNWRCNAKGQLRVEYGSTDVSPLPSRNKPIASLTAVDVERFYASLADIGLQYSGEFKHLDSIERQLGLATASARHITSDLSALIHPAVLDSAFQSIFAAYCWPDDGSLQAPFVPTFFQSLCIVNTSHLQDGEGLTIDSFLTNTSERELTADMDIFQCDGRPVLQLQGLTCTSLQRPGPSTVKELYTKTEWEVDIASAIASPETQAADNASDLELVDLCERLSYFYLRQLNEMVIRDEVPGFDWHYQRVFDWIDHLFPSIQSGHHPTIKKEWSSDSKEWLMQQTTRFPGSIDLQLIQAVGENLPAVVRKQTTMLEHMIKNDMLNRFYKFGLGFERANAYLGQISKQISHRYPRMNILEIGAGTGGASKQILESIGTTFESYTFTDISTGFFEAAAEAFEPWAAKMIFKPLNIENDATEQGFREGHYDFIIASNVLHATQSLAITMQNTRKLLKPGGQLLLLEVTSDIVRVKLMMSGLSGWWLGGDDGRRYGPTIPVSQWDTLLRQTGFSGVDKTINDFINDNKYMTSVMLSQALDDGIQLLRQPLSVPADWLDPQSITIVGGKYKAIAHDVKRIICQINDESEPAIHCFDTFEELSLSDPSFHVRSALVLEDMDEPILKDMTKDKLIGIQRLVNEARQVLWVSKGCQRDEPFSNMSIGMCRSLISEYPHIYLQHVDIEGGVTSDTASLLAQALIQLIYRASLKSDNVLWSIETEMILRDDKWFIPRIKSDQALNAQLNANKVRMQTQKVLEKDCIEIQQQRSQFVIVEPVPSLPPFGSSPLIEVTVTHSLLYPFNMGTKSSGYLCYGYTSSEPRTRVLAISETNRSKISVPSFFVWDMSSNNAEAASLLRKTAFTITAERLLSDIDRGATVLVHEADEFMGAAIQWKAAELGITVVFTTSDSEKAETNGVVFVHALAPERFVKKIVPQGTKLIIDLSGKDYSAIDSPLQRYLTSRCKFYQLRDILGSASQGVQDPIIHGIRDASRSSLEVEVDGPMLKPSELANKTLSVRDYAIVVDFATDTTIFAVVQPLRGDKLFRSNKTYLLIGCTGGLGKALCRWMVFSGARHLALTTRNVFAVDKVWLEELRLQGAEIKLYQADVGDKDALRRAYHQIVQEMPPICGAANAALLLSDRAFSGLKIDDFLKVFGPKVKGTQNLHELLMDQKLDFFVMFSSLASVVGNRGQANYAAANMFMSAIAEQRHAKGLAASVMHIGMVLGVGYVSSTGAYEATLRGLNYMAISETDLLNMFSQAILIGQPDSTHGPELITGLNRYSLEPDAQKYFWHGNTRFSHYTLEEQRQERSSTTKISISQQLAETKSPSDILAIVEGEFCTKLERLLQAESESIKASQSLLGLGVDSLVAAEIRSWFLKELDIDIPVLEILNTASITELCSTVISNLSTISGQETEAKTEVTKEAIKSLDAVVTSTAVSSALPTENEPFTIRNSPNSTQVTSETDMEEDTSVHPRIERSGPLSFAQERLWFLQQFLQNPCTYNVTVLYRISGPLRLKDLERAFQQVIRRHESLRTSFYIDTETDLPRQRVYKDSLFKLGQKHNSTPKTEYESMKGIKYDLEKGDVIRAVVVANADDEHDLVLGFHHIALDGYSAQILIRDLAMAYAGQALPPKGQDYLDFAIAQKAASFHSDTIGYWKAEFENLPPTLPLLDFAESNMRVPLTDYTTRGYEKTLSAEQGASIKAAARTLGVTPFHIHLAALQALLYDLTSSKDVCIGITDANKNDAAHMDTVGFFVNILPLRLESSASQTLADLAFNAKAKATVALSHSQIPFDVLLDELKVPRSTAHSPLFQVVLNYKMGSTQKVPLADCQAQLVAFKDADNPYDLTFDIEVYNDGSTSVSIKTQQYLYTQSELDFVMNNYVSVLGLFAEQPDWTLGQVCKPTTGQIQKALSLGRGEQIPSPRLETLSHYFEDWVDKQPEATALRTDDGKVLSYSQLGALVNQIAARLLEMGVKQGSRVCVYCEPGLYMFAILIAVVKSGGVYVPLDAQNPIKRLQLIVDDCQPEVLLIDDSTMGVAPELKTTAKFINVYDVKPGLLDAPHVENSAQGTGMGYIYYTSGTTGVPKGVALTHANLVHHVDGLIYYYNLGRGRMLQQAPLGFDMSLTQMSITAVMGGTLIVASSETRRDPMRIAQLMLAEKVTHTFMTPTLALAVLHHGYDYLSKCVDWEFALLSGEAFRAHVPPEFKRLGLKNLQLHNGYGPTEITINSSSGWDELSETAPHDTRNPSIGFTLPNYSSYILDENMQLVRPGMAGELVVAGSGIAIGYLNRGDLTKARFIPDPFASPDYIARGWTRMYRTGDKARFLPDGRIVFLGRIAGDSQIKLRGFRIELEDVANTIVKASGGIIPEAAVSLREGSSGDGDSAYLVAFAVISQTNRPSNFKIYLKQLLKDLSLPRYMIPARIVPIGRLPINASGKLDQYALDALPVPLEADTAHETLTGTQERLKLEWLKVLPPVGADATIGPDMDFFSAGGNSLRIVTLREHIGREFGVTISVFDLFQASTLGEMAAKIDGSAMQEAAKPIDWEEETCIDSDLESPTTEAVLASQVTDGLQVVLTGSTGFLGLSILKSLLEDKRVSKVHCLAIRSSSKKRDAAFSSPRVACYHGDLSLPRLALSEEQFDLLARTADRIIHNGADVSFLKTYQSLRRSNVGSVKELAHMAIRRKIPLHFVSTGGVVNLTGQDGLPEVSVADVKPPTDGSQGYVVSKWASEHILEKSAERHNLPVWIHRPTNITGVNSPSADLMQNIFRYSLKAGCLPDLTSWTGFFDFVPVEIVARDIASSIHETGSDKVVFRHHCGTQKISIHDLPAHLETETGRKIEMVDVDEWLDRAKNIGLDGVAAALVEKTLHEGGGVVPWLRKGKE</sequence>
<evidence type="ECO:0000313" key="16">
    <source>
        <dbReference type="EMBL" id="ALQ32957.1"/>
    </source>
</evidence>
<dbReference type="CDD" id="cd05930">
    <property type="entry name" value="A_NRPS"/>
    <property type="match status" value="1"/>
</dbReference>
<evidence type="ECO:0000256" key="2">
    <source>
        <dbReference type="ARBA" id="ARBA00022450"/>
    </source>
</evidence>
<dbReference type="InterPro" id="IPR010071">
    <property type="entry name" value="AA_adenyl_dom"/>
</dbReference>
<dbReference type="InterPro" id="IPR000873">
    <property type="entry name" value="AMP-dep_synth/lig_dom"/>
</dbReference>
<dbReference type="SUPFAM" id="SSF52777">
    <property type="entry name" value="CoA-dependent acyltransferases"/>
    <property type="match status" value="2"/>
</dbReference>
<dbReference type="SMART" id="SM00823">
    <property type="entry name" value="PKS_PP"/>
    <property type="match status" value="2"/>
</dbReference>
<dbReference type="Gene3D" id="3.30.559.10">
    <property type="entry name" value="Chloramphenicol acetyltransferase-like domain"/>
    <property type="match status" value="1"/>
</dbReference>
<feature type="domain" description="Ketosynthase family 3 (KS3)" evidence="14">
    <location>
        <begin position="8"/>
        <end position="439"/>
    </location>
</feature>
<keyword evidence="4" id="KW-0436">Ligase</keyword>
<dbReference type="Gene3D" id="3.40.366.10">
    <property type="entry name" value="Malonyl-Coenzyme A Acyl Carrier Protein, domain 2"/>
    <property type="match status" value="1"/>
</dbReference>
<dbReference type="CDD" id="cd02440">
    <property type="entry name" value="AdoMet_MTases"/>
    <property type="match status" value="1"/>
</dbReference>
<dbReference type="SUPFAM" id="SSF53335">
    <property type="entry name" value="S-adenosyl-L-methionine-dependent methyltransferases"/>
    <property type="match status" value="1"/>
</dbReference>
<dbReference type="Pfam" id="PF00698">
    <property type="entry name" value="Acyl_transf_1"/>
    <property type="match status" value="1"/>
</dbReference>
<evidence type="ECO:0000256" key="8">
    <source>
        <dbReference type="ARBA" id="ARBA00023002"/>
    </source>
</evidence>
<keyword evidence="9" id="KW-0511">Multifunctional enzyme</keyword>
<dbReference type="InterPro" id="IPR049900">
    <property type="entry name" value="PKS_mFAS_DH"/>
</dbReference>
<dbReference type="GO" id="GO:0009403">
    <property type="term" value="P:toxin biosynthetic process"/>
    <property type="evidence" value="ECO:0007669"/>
    <property type="project" value="UniProtKB-ARBA"/>
</dbReference>
<dbReference type="SMART" id="SM00826">
    <property type="entry name" value="PKS_DH"/>
    <property type="match status" value="1"/>
</dbReference>
<accession>A0A0U2JSK7</accession>
<dbReference type="SUPFAM" id="SSF52151">
    <property type="entry name" value="FabD/lysophospholipase-like"/>
    <property type="match status" value="1"/>
</dbReference>
<dbReference type="Pfam" id="PF21089">
    <property type="entry name" value="PKS_DH_N"/>
    <property type="match status" value="1"/>
</dbReference>
<dbReference type="Gene3D" id="3.30.559.30">
    <property type="entry name" value="Nonribosomal peptide synthetase, condensation domain"/>
    <property type="match status" value="1"/>
</dbReference>
<dbReference type="NCBIfam" id="TIGR01733">
    <property type="entry name" value="AA-adenyl-dom"/>
    <property type="match status" value="1"/>
</dbReference>
<evidence type="ECO:0000256" key="6">
    <source>
        <dbReference type="ARBA" id="ARBA00022679"/>
    </source>
</evidence>
<dbReference type="InterPro" id="IPR001242">
    <property type="entry name" value="Condensation_dom"/>
</dbReference>
<dbReference type="InterPro" id="IPR013120">
    <property type="entry name" value="FAR_NAD-bd"/>
</dbReference>
<dbReference type="InterPro" id="IPR018201">
    <property type="entry name" value="Ketoacyl_synth_AS"/>
</dbReference>
<dbReference type="Pfam" id="PF07993">
    <property type="entry name" value="NAD_binding_4"/>
    <property type="match status" value="1"/>
</dbReference>
<comment type="similarity">
    <text evidence="10">In the C-terminal section; belongs to the NRP synthetase family.</text>
</comment>
<keyword evidence="7" id="KW-0677">Repeat</keyword>